<name>A0A9F5N4G3_PYTBI</name>
<evidence type="ECO:0000256" key="9">
    <source>
        <dbReference type="SAM" id="MobiDB-lite"/>
    </source>
</evidence>
<keyword evidence="5" id="KW-0963">Cytoplasm</keyword>
<dbReference type="GeneID" id="103056898"/>
<proteinExistence type="inferred from homology"/>
<comment type="subcellular location">
    <subcellularLocation>
        <location evidence="1">Cell membrane</location>
    </subcellularLocation>
    <subcellularLocation>
        <location evidence="2">Cytoplasm</location>
    </subcellularLocation>
</comment>
<comment type="similarity">
    <text evidence="3">Belongs to the CARMIL family.</text>
</comment>
<dbReference type="SUPFAM" id="SSF52047">
    <property type="entry name" value="RNI-like"/>
    <property type="match status" value="2"/>
</dbReference>
<evidence type="ECO:0000313" key="12">
    <source>
        <dbReference type="Proteomes" id="UP000695026"/>
    </source>
</evidence>
<dbReference type="PANTHER" id="PTHR24112">
    <property type="entry name" value="LEUCINE-RICH REPEAT, ISOFORM F-RELATED"/>
    <property type="match status" value="1"/>
</dbReference>
<dbReference type="RefSeq" id="XP_025028373.1">
    <property type="nucleotide sequence ID" value="XM_025172605.1"/>
</dbReference>
<evidence type="ECO:0000259" key="11">
    <source>
        <dbReference type="Pfam" id="PF17888"/>
    </source>
</evidence>
<dbReference type="GO" id="GO:0030027">
    <property type="term" value="C:lamellipodium"/>
    <property type="evidence" value="ECO:0007669"/>
    <property type="project" value="TreeGrafter"/>
</dbReference>
<keyword evidence="7" id="KW-0677">Repeat</keyword>
<dbReference type="FunFam" id="3.80.10.10:FF:000009">
    <property type="entry name" value="F-actin-uncapping protein LRRC16A isoform X1"/>
    <property type="match status" value="1"/>
</dbReference>
<keyword evidence="12" id="KW-1185">Reference proteome</keyword>
<dbReference type="SMART" id="SM00368">
    <property type="entry name" value="LRR_RI"/>
    <property type="match status" value="5"/>
</dbReference>
<gene>
    <name evidence="13" type="primary">CARMIL3</name>
</gene>
<evidence type="ECO:0000259" key="10">
    <source>
        <dbReference type="Pfam" id="PF16000"/>
    </source>
</evidence>
<organism evidence="12 13">
    <name type="scientific">Python bivittatus</name>
    <name type="common">Burmese python</name>
    <name type="synonym">Python molurus bivittatus</name>
    <dbReference type="NCBI Taxonomy" id="176946"/>
    <lineage>
        <taxon>Eukaryota</taxon>
        <taxon>Metazoa</taxon>
        <taxon>Chordata</taxon>
        <taxon>Craniata</taxon>
        <taxon>Vertebrata</taxon>
        <taxon>Euteleostomi</taxon>
        <taxon>Lepidosauria</taxon>
        <taxon>Squamata</taxon>
        <taxon>Bifurcata</taxon>
        <taxon>Unidentata</taxon>
        <taxon>Episquamata</taxon>
        <taxon>Toxicofera</taxon>
        <taxon>Serpentes</taxon>
        <taxon>Henophidia</taxon>
        <taxon>Pythonidae</taxon>
        <taxon>Python</taxon>
    </lineage>
</organism>
<feature type="region of interest" description="Disordered" evidence="9">
    <location>
        <begin position="1423"/>
        <end position="1581"/>
    </location>
</feature>
<evidence type="ECO:0000256" key="2">
    <source>
        <dbReference type="ARBA" id="ARBA00004496"/>
    </source>
</evidence>
<reference evidence="13" key="1">
    <citation type="submission" date="2025-08" db="UniProtKB">
        <authorList>
            <consortium name="RefSeq"/>
        </authorList>
    </citation>
    <scope>IDENTIFICATION</scope>
    <source>
        <tissue evidence="13">Liver</tissue>
    </source>
</reference>
<evidence type="ECO:0000256" key="5">
    <source>
        <dbReference type="ARBA" id="ARBA00022490"/>
    </source>
</evidence>
<dbReference type="GO" id="GO:0005737">
    <property type="term" value="C:cytoplasm"/>
    <property type="evidence" value="ECO:0007669"/>
    <property type="project" value="UniProtKB-SubCell"/>
</dbReference>
<dbReference type="GO" id="GO:0034315">
    <property type="term" value="P:regulation of Arp2/3 complex-mediated actin nucleation"/>
    <property type="evidence" value="ECO:0007669"/>
    <property type="project" value="TreeGrafter"/>
</dbReference>
<feature type="domain" description="CARMIL C-terminal" evidence="10">
    <location>
        <begin position="790"/>
        <end position="875"/>
    </location>
</feature>
<dbReference type="InterPro" id="IPR031943">
    <property type="entry name" value="CARMIL_C"/>
</dbReference>
<evidence type="ECO:0000256" key="7">
    <source>
        <dbReference type="ARBA" id="ARBA00022737"/>
    </source>
</evidence>
<dbReference type="Proteomes" id="UP000695026">
    <property type="component" value="Unplaced"/>
</dbReference>
<evidence type="ECO:0000256" key="4">
    <source>
        <dbReference type="ARBA" id="ARBA00022475"/>
    </source>
</evidence>
<dbReference type="InterPro" id="IPR001611">
    <property type="entry name" value="Leu-rich_rpt"/>
</dbReference>
<dbReference type="InterPro" id="IPR011993">
    <property type="entry name" value="PH-like_dom_sf"/>
</dbReference>
<feature type="domain" description="CARMIL C-terminal" evidence="10">
    <location>
        <begin position="998"/>
        <end position="1198"/>
    </location>
</feature>
<dbReference type="GO" id="GO:0005886">
    <property type="term" value="C:plasma membrane"/>
    <property type="evidence" value="ECO:0007669"/>
    <property type="project" value="UniProtKB-SubCell"/>
</dbReference>
<accession>A0A9F5N4G3</accession>
<feature type="domain" description="CARMIL pleckstrin homology" evidence="11">
    <location>
        <begin position="35"/>
        <end position="128"/>
    </location>
</feature>
<evidence type="ECO:0000313" key="13">
    <source>
        <dbReference type="RefSeq" id="XP_025028373.1"/>
    </source>
</evidence>
<evidence type="ECO:0000256" key="8">
    <source>
        <dbReference type="ARBA" id="ARBA00023136"/>
    </source>
</evidence>
<feature type="compositionally biased region" description="Low complexity" evidence="9">
    <location>
        <begin position="1568"/>
        <end position="1581"/>
    </location>
</feature>
<dbReference type="PANTHER" id="PTHR24112:SF43">
    <property type="entry name" value="CAPPING PROTEIN, ARP2_3 AND MYOSIN-I LINKER PROTEIN 3"/>
    <property type="match status" value="1"/>
</dbReference>
<feature type="compositionally biased region" description="Basic and acidic residues" evidence="9">
    <location>
        <begin position="1518"/>
        <end position="1529"/>
    </location>
</feature>
<keyword evidence="4" id="KW-1003">Cell membrane</keyword>
<keyword evidence="6" id="KW-0433">Leucine-rich repeat</keyword>
<dbReference type="InterPro" id="IPR041245">
    <property type="entry name" value="CARMIL_PH"/>
</dbReference>
<dbReference type="OrthoDB" id="18598at2759"/>
<feature type="compositionally biased region" description="Pro residues" evidence="9">
    <location>
        <begin position="1541"/>
        <end position="1552"/>
    </location>
</feature>
<dbReference type="Pfam" id="PF13516">
    <property type="entry name" value="LRR_6"/>
    <property type="match status" value="2"/>
</dbReference>
<keyword evidence="8" id="KW-0472">Membrane</keyword>
<dbReference type="OMA" id="SGHQMGN"/>
<protein>
    <submittedName>
        <fullName evidence="13">Capping protein, Arp2/3 and myosin-I linker protein 3</fullName>
    </submittedName>
</protein>
<dbReference type="InterPro" id="IPR051279">
    <property type="entry name" value="PP1-Reg/Actin-Interact_Protein"/>
</dbReference>
<evidence type="ECO:0000256" key="6">
    <source>
        <dbReference type="ARBA" id="ARBA00022614"/>
    </source>
</evidence>
<sequence length="1581" mass="175037">MIEFLGTCLEFFLFRFSIFTGEIESIRKFLNRPPIHLLVRVKLETKPKKNEDRVLVLTTWRVYLFGIKMPAKPECSFNVLEIRALNTLNHNQILVETEKASYNLKFPTPESAGQVTRHVNTALAKIFPSPASVCLIRHGNVETPETSRDVSPNSESSNSTIHSVCGGFSETYAALCDYNGQSCREEVQWDVDTIYHSEDNREFNLLDFSHLESRDLALIVAALAYNQWFTKLYCKDLRLGSEVAEQILHTVSKSHHLEELVLDNAGLKTDFAMKLACVLAENPNTALHVLTLSHNPLEDKGLSALSQQLLCFPKGLSKLCLSKTSITAKGLAILCQTFSANPAFTSSLRHLDLSKNSGLLGTDEANSFYSFLAQPNALIHLDLSSTDCAVDALFSALLHGCCPRLCYLNLARNTFSHRKGKEFPPSLKQFFCSAYSLNCVNLSGIRVPVEALRSLMQGLSVNTHLSNLHLDLSGCELRSPGAQVLQEQMPGISALSGLDLSDNGFDADLLTLLPALSKNKSLKHLWLGKNFNVKSRTLEEILQKIVQFIQEEDCSLQSFSVADSRLKTRCSILINALGSNTCLTKVDLSGNSMEDLGAKMLSKALQINSTLRSISWDRNGTTAQGFQDVARALENNYTLKFMSLPMSDITTAYRNAPDRTDEVWQKIQWCLLRNNHSPKVSQDQAFRLHQGIVTNSAEQMMNRLCVRVQEEVRVLRTCSADSVQEEVLYARKLMKEAKNSRALFPSLYELGHLLASDGPVRHRLESVANEVAKAVDKELQMILESMVALTEELCPHAVQAAEEHHKMLAAVSEHITVPRNFIRGALLEQAGQDIQNKLNEVKLSVVTYLTNTIVEELLEELYHAHKNLVRTTSPSPTTTSDPYPTFPCHDFILIFGLESQQTRVPGRPCLGLEAKQGRTWLVFGWEAPGNPSCTGKSKQRRGRSKYPTPCIVLPRKLHVQPWHDRSIVRIIRSSQPPSSLSPPQPQAQHIAHLHRLSESQDSVILPEQLGKPQLQDQKEFADHELDSSIDTMAIKRQKNCRRIRPASAFISECGSEQDGDLTASNMSSPLGWISLVGSNQCSYSHSASFEGLCELPTEGARLEHRTCGRPRPPRSARFRSNNRILGSLESREQENGLATRLDEGLDEFFNRRVLSDTISYPRISESCGVRPGPCDSLPPLQKKRRKGLFHFRRYRSIKGEQDPEDLPPNPPPPPLLYSVISHEKEWKLGQDVAGTTMPLPGMGAVAPGSGVKGLPSRSKQVRKAFFRGGGSDVEAPLFNFLSFQNKISTPDSERAEADSRRTELLQPSRVQGVALPGMGRAKGWSLDAKLEVVGSPLGRKPDFGKARKGAVLAAWRAIHQLSSLVRALKWSREEGVYGSSREDVLRMTQVRLSSPLLCGNVSLGASSGPRKLFRSPVEFMGQFRDLSSTPHPPKPVALPRGRKPPSQPERSRSNEEASVAGVVVPEDTCTLPLVAQPRRRSKEQENKGLSDAPVSVLGEPEVGRKTAPLKPKRTRRAQSCDKLESDRGRNLGSGGASDLPLPDPPPPPPVLDPPGWKSRPALPPPLLPADRPGGAPRPGAE</sequence>
<dbReference type="Pfam" id="PF16000">
    <property type="entry name" value="CARMIL_C"/>
    <property type="match status" value="2"/>
</dbReference>
<dbReference type="CTD" id="90668"/>
<dbReference type="KEGG" id="pbi:103056898"/>
<dbReference type="Gene3D" id="2.30.29.30">
    <property type="entry name" value="Pleckstrin-homology domain (PH domain)/Phosphotyrosine-binding domain (PTB)"/>
    <property type="match status" value="1"/>
</dbReference>
<evidence type="ECO:0000256" key="1">
    <source>
        <dbReference type="ARBA" id="ARBA00004236"/>
    </source>
</evidence>
<dbReference type="InterPro" id="IPR032675">
    <property type="entry name" value="LRR_dom_sf"/>
</dbReference>
<dbReference type="Pfam" id="PF17888">
    <property type="entry name" value="Carm_PH"/>
    <property type="match status" value="1"/>
</dbReference>
<dbReference type="Gene3D" id="3.80.10.10">
    <property type="entry name" value="Ribonuclease Inhibitor"/>
    <property type="match status" value="1"/>
</dbReference>
<dbReference type="GO" id="GO:0016477">
    <property type="term" value="P:cell migration"/>
    <property type="evidence" value="ECO:0007669"/>
    <property type="project" value="TreeGrafter"/>
</dbReference>
<evidence type="ECO:0000256" key="3">
    <source>
        <dbReference type="ARBA" id="ARBA00007298"/>
    </source>
</evidence>